<dbReference type="AlphaFoldDB" id="A0A7G2CE73"/>
<feature type="coiled-coil region" evidence="1">
    <location>
        <begin position="615"/>
        <end position="642"/>
    </location>
</feature>
<feature type="region of interest" description="Disordered" evidence="2">
    <location>
        <begin position="480"/>
        <end position="526"/>
    </location>
</feature>
<name>A0A7G2CE73_9TRYP</name>
<sequence>MYRLRKEINATGGYHHSVLNHCVRPLLQLADYPFKPEDLTQMVKALDAGMLREALSDIGACRRFKVFYSQETDRLLDWSDEDFLRRRYESIHLSWEPLDVVFQRFNWSSDVLSDKDALLFFSKYTDYIELAELTHDRSGNIKAEPIDAPETRAEEDPIPLSRILVRRVADEFAEPSLTETIRLKGAPALKTPVRGKKKFQPNEKNVGDVVGAMDDAVEEVDGSETDRIKHAVESTTPHRQATRHAPIIKEFSVSPKQEQKAAQEAAQEEEAVEETNANTDVASLTEAYHAAKVQVSLLRRQLLRSDDVDNVENIQARLNVARKKLSDVTQQLNEAKLNTVSPRQYPQYAEAPEYSTAEVQKNEEAAEEDEALENEINASLREFDSGENLETTSSAANERNAKEAEDVEDDIENIEVEAAEERQLTVLEQLAEQRNAALEQMEKYREELNSLLDKKERVLSALQGKIDSVEGSIKELEGQIDEINASEADEKKRLEDEEMEREKESRMRALEKQREEARKAQAEAEMALKRQKEAEMAAQMLEKQLNANQNGEEELQEDLEASAEQETEDAGELAEHVEAAAEESSPAVEEDTMEAAEEQAAPATTNGFTCTPEQYDGLHLAAVRLRREIAALESQMTEEEGGEDDETLMAVLAASRSDLEELDECIASVQANTTWAKVRDAARRKEEEMQTSENSEYQGAQDKIEQLRFSISLLEKRMLHTTKRSVLNKLEQNIIQLRGEINKLRMEQDRLRRAGATSMGLPSSISVAETLAFESKKSSAQQLAEEVRRVAEEEKESSAAPETHEDTTDETETETVTAATHNSADAEKLRLRLNTMVESIQHLQDTIGSNEGAAGTDAGTEATLMEMREKLTMLLKLRDDIQSRLIESSEKKEAAGASTGVEVIRPASFAPVAATPARYPLSPASTRKKLKKTSRRLKKMKKASK</sequence>
<evidence type="ECO:0000313" key="4">
    <source>
        <dbReference type="Proteomes" id="UP000515908"/>
    </source>
</evidence>
<protein>
    <submittedName>
        <fullName evidence="3">Uncharacterized protein</fullName>
    </submittedName>
</protein>
<evidence type="ECO:0000256" key="2">
    <source>
        <dbReference type="SAM" id="MobiDB-lite"/>
    </source>
</evidence>
<dbReference type="Proteomes" id="UP000515908">
    <property type="component" value="Chromosome 09"/>
</dbReference>
<gene>
    <name evidence="3" type="ORF">ADEAN_000528200</name>
</gene>
<feature type="coiled-coil region" evidence="1">
    <location>
        <begin position="311"/>
        <end position="338"/>
    </location>
</feature>
<evidence type="ECO:0000313" key="3">
    <source>
        <dbReference type="EMBL" id="CAD2217799.1"/>
    </source>
</evidence>
<reference evidence="3 4" key="1">
    <citation type="submission" date="2020-08" db="EMBL/GenBank/DDBJ databases">
        <authorList>
            <person name="Newling K."/>
            <person name="Davey J."/>
            <person name="Forrester S."/>
        </authorList>
    </citation>
    <scope>NUCLEOTIDE SEQUENCE [LARGE SCALE GENOMIC DNA]</scope>
    <source>
        <strain evidence="4">Crithidia deanei Carvalho (ATCC PRA-265)</strain>
    </source>
</reference>
<dbReference type="VEuPathDB" id="TriTrypDB:ADEAN_000528200"/>
<organism evidence="3 4">
    <name type="scientific">Angomonas deanei</name>
    <dbReference type="NCBI Taxonomy" id="59799"/>
    <lineage>
        <taxon>Eukaryota</taxon>
        <taxon>Discoba</taxon>
        <taxon>Euglenozoa</taxon>
        <taxon>Kinetoplastea</taxon>
        <taxon>Metakinetoplastina</taxon>
        <taxon>Trypanosomatida</taxon>
        <taxon>Trypanosomatidae</taxon>
        <taxon>Strigomonadinae</taxon>
        <taxon>Angomonas</taxon>
    </lineage>
</organism>
<feature type="compositionally biased region" description="Basic and acidic residues" evidence="2">
    <location>
        <begin position="488"/>
        <end position="526"/>
    </location>
</feature>
<keyword evidence="1" id="KW-0175">Coiled coil</keyword>
<accession>A0A7G2CE73</accession>
<proteinExistence type="predicted"/>
<feature type="compositionally biased region" description="Polar residues" evidence="2">
    <location>
        <begin position="388"/>
        <end position="397"/>
    </location>
</feature>
<feature type="compositionally biased region" description="Acidic residues" evidence="2">
    <location>
        <begin position="588"/>
        <end position="597"/>
    </location>
</feature>
<feature type="region of interest" description="Disordered" evidence="2">
    <location>
        <begin position="783"/>
        <end position="826"/>
    </location>
</feature>
<feature type="compositionally biased region" description="Acidic residues" evidence="2">
    <location>
        <begin position="551"/>
        <end position="572"/>
    </location>
</feature>
<evidence type="ECO:0000256" key="1">
    <source>
        <dbReference type="SAM" id="Coils"/>
    </source>
</evidence>
<feature type="region of interest" description="Disordered" evidence="2">
    <location>
        <begin position="538"/>
        <end position="609"/>
    </location>
</feature>
<feature type="compositionally biased region" description="Basic residues" evidence="2">
    <location>
        <begin position="926"/>
        <end position="945"/>
    </location>
</feature>
<feature type="region of interest" description="Disordered" evidence="2">
    <location>
        <begin position="912"/>
        <end position="945"/>
    </location>
</feature>
<dbReference type="EMBL" id="LR877153">
    <property type="protein sequence ID" value="CAD2217799.1"/>
    <property type="molecule type" value="Genomic_DNA"/>
</dbReference>
<feature type="region of interest" description="Disordered" evidence="2">
    <location>
        <begin position="379"/>
        <end position="410"/>
    </location>
</feature>
<keyword evidence="4" id="KW-1185">Reference proteome</keyword>